<proteinExistence type="predicted"/>
<protein>
    <submittedName>
        <fullName evidence="2">Uncharacterized protein</fullName>
    </submittedName>
</protein>
<organism evidence="2 3">
    <name type="scientific">Promicromonospora iranensis</name>
    <dbReference type="NCBI Taxonomy" id="1105144"/>
    <lineage>
        <taxon>Bacteria</taxon>
        <taxon>Bacillati</taxon>
        <taxon>Actinomycetota</taxon>
        <taxon>Actinomycetes</taxon>
        <taxon>Micrococcales</taxon>
        <taxon>Promicromonosporaceae</taxon>
        <taxon>Promicromonospora</taxon>
    </lineage>
</organism>
<evidence type="ECO:0000256" key="1">
    <source>
        <dbReference type="SAM" id="Phobius"/>
    </source>
</evidence>
<keyword evidence="1" id="KW-1133">Transmembrane helix</keyword>
<keyword evidence="1" id="KW-0812">Transmembrane</keyword>
<keyword evidence="3" id="KW-1185">Reference proteome</keyword>
<feature type="transmembrane region" description="Helical" evidence="1">
    <location>
        <begin position="21"/>
        <end position="42"/>
    </location>
</feature>
<dbReference type="RefSeq" id="WP_274997274.1">
    <property type="nucleotide sequence ID" value="NZ_JAJQQP010000015.1"/>
</dbReference>
<keyword evidence="1" id="KW-0472">Membrane</keyword>
<name>A0ABU2CV33_9MICO</name>
<evidence type="ECO:0000313" key="3">
    <source>
        <dbReference type="Proteomes" id="UP001183585"/>
    </source>
</evidence>
<sequence>MTTPATTQQQHPLRAAVRTFVQVWLPGLLVALLVVPEVVGIIMEESGDALPDNLRLVLAGIATAAAVVSAILARIMAIPAVDRLLERVLSLGSAPTYEQGYPMPTYNSGDVVELVNGTEVTVGAIIMNPGARMASYQVFSRTGHQDEVRESEIVRRL</sequence>
<evidence type="ECO:0000313" key="2">
    <source>
        <dbReference type="EMBL" id="MDR7385196.1"/>
    </source>
</evidence>
<gene>
    <name evidence="2" type="ORF">J2S48_004711</name>
</gene>
<comment type="caution">
    <text evidence="2">The sequence shown here is derived from an EMBL/GenBank/DDBJ whole genome shotgun (WGS) entry which is preliminary data.</text>
</comment>
<dbReference type="EMBL" id="JAVDYE010000001">
    <property type="protein sequence ID" value="MDR7385196.1"/>
    <property type="molecule type" value="Genomic_DNA"/>
</dbReference>
<reference evidence="2 3" key="1">
    <citation type="submission" date="2023-07" db="EMBL/GenBank/DDBJ databases">
        <title>Sequencing the genomes of 1000 actinobacteria strains.</title>
        <authorList>
            <person name="Klenk H.-P."/>
        </authorList>
    </citation>
    <scope>NUCLEOTIDE SEQUENCE [LARGE SCALE GENOMIC DNA]</scope>
    <source>
        <strain evidence="2 3">DSM 45554</strain>
    </source>
</reference>
<feature type="transmembrane region" description="Helical" evidence="1">
    <location>
        <begin position="54"/>
        <end position="77"/>
    </location>
</feature>
<dbReference type="Proteomes" id="UP001183585">
    <property type="component" value="Unassembled WGS sequence"/>
</dbReference>
<accession>A0ABU2CV33</accession>